<keyword evidence="3 5" id="KW-1133">Transmembrane helix</keyword>
<keyword evidence="4 5" id="KW-0472">Membrane</keyword>
<comment type="subcellular location">
    <subcellularLocation>
        <location evidence="1">Endomembrane system</location>
        <topology evidence="1">Multi-pass membrane protein</topology>
    </subcellularLocation>
</comment>
<evidence type="ECO:0000256" key="2">
    <source>
        <dbReference type="ARBA" id="ARBA00022692"/>
    </source>
</evidence>
<evidence type="ECO:0000256" key="5">
    <source>
        <dbReference type="SAM" id="Phobius"/>
    </source>
</evidence>
<proteinExistence type="predicted"/>
<sequence length="100" mass="10831">MMKYELGLEEPEPKRARNSSLTIGLSYIIGGVIPLSPYMLIRQSGTALSVSVIVTMIALFVFGYVKGRFTGTRPFRSAWQTTIVGGAAAGIAFFIARLIS</sequence>
<accession>A0ABV2F260</accession>
<evidence type="ECO:0000256" key="3">
    <source>
        <dbReference type="ARBA" id="ARBA00022989"/>
    </source>
</evidence>
<evidence type="ECO:0000256" key="1">
    <source>
        <dbReference type="ARBA" id="ARBA00004127"/>
    </source>
</evidence>
<reference evidence="6 7" key="1">
    <citation type="submission" date="2024-06" db="EMBL/GenBank/DDBJ databases">
        <title>Genomic Encyclopedia of Type Strains, Phase IV (KMG-IV): sequencing the most valuable type-strain genomes for metagenomic binning, comparative biology and taxonomic classification.</title>
        <authorList>
            <person name="Goeker M."/>
        </authorList>
    </citation>
    <scope>NUCLEOTIDE SEQUENCE [LARGE SCALE GENOMIC DNA]</scope>
    <source>
        <strain evidence="6 7">DSM 17253</strain>
    </source>
</reference>
<keyword evidence="2 5" id="KW-0812">Transmembrane</keyword>
<organism evidence="6 7">
    <name type="scientific">Paenibacillus favisporus</name>
    <dbReference type="NCBI Taxonomy" id="221028"/>
    <lineage>
        <taxon>Bacteria</taxon>
        <taxon>Bacillati</taxon>
        <taxon>Bacillota</taxon>
        <taxon>Bacilli</taxon>
        <taxon>Bacillales</taxon>
        <taxon>Paenibacillaceae</taxon>
        <taxon>Paenibacillus</taxon>
    </lineage>
</organism>
<dbReference type="EMBL" id="JBEPLV010000002">
    <property type="protein sequence ID" value="MET3545855.1"/>
    <property type="molecule type" value="Genomic_DNA"/>
</dbReference>
<dbReference type="Proteomes" id="UP001549098">
    <property type="component" value="Unassembled WGS sequence"/>
</dbReference>
<name>A0ABV2F260_9BACL</name>
<comment type="caution">
    <text evidence="6">The sequence shown here is derived from an EMBL/GenBank/DDBJ whole genome shotgun (WGS) entry which is preliminary data.</text>
</comment>
<dbReference type="InterPro" id="IPR008217">
    <property type="entry name" value="Ccc1_fam"/>
</dbReference>
<keyword evidence="7" id="KW-1185">Reference proteome</keyword>
<evidence type="ECO:0000313" key="6">
    <source>
        <dbReference type="EMBL" id="MET3545855.1"/>
    </source>
</evidence>
<feature type="transmembrane region" description="Helical" evidence="5">
    <location>
        <begin position="47"/>
        <end position="65"/>
    </location>
</feature>
<evidence type="ECO:0000256" key="4">
    <source>
        <dbReference type="ARBA" id="ARBA00023136"/>
    </source>
</evidence>
<dbReference type="Pfam" id="PF01988">
    <property type="entry name" value="VIT1"/>
    <property type="match status" value="1"/>
</dbReference>
<gene>
    <name evidence="6" type="ORF">ABID47_002466</name>
</gene>
<protein>
    <submittedName>
        <fullName evidence="6">Membrane protein (TIGR00267 family)</fullName>
    </submittedName>
</protein>
<feature type="transmembrane region" description="Helical" evidence="5">
    <location>
        <begin position="77"/>
        <end position="99"/>
    </location>
</feature>
<feature type="transmembrane region" description="Helical" evidence="5">
    <location>
        <begin position="21"/>
        <end position="41"/>
    </location>
</feature>
<evidence type="ECO:0000313" key="7">
    <source>
        <dbReference type="Proteomes" id="UP001549098"/>
    </source>
</evidence>
<dbReference type="PANTHER" id="PTHR31851">
    <property type="entry name" value="FE(2+)/MN(2+) TRANSPORTER PCL1"/>
    <property type="match status" value="1"/>
</dbReference>